<name>A0AAE3ZGK4_9ACTN</name>
<accession>A0AAE3ZGK4</accession>
<dbReference type="RefSeq" id="WP_310275884.1">
    <property type="nucleotide sequence ID" value="NZ_JAVDXW010000001.1"/>
</dbReference>
<protein>
    <submittedName>
        <fullName evidence="1">Transcriptional regulator with XRE-family HTH domain</fullName>
    </submittedName>
</protein>
<keyword evidence="2" id="KW-1185">Reference proteome</keyword>
<evidence type="ECO:0000313" key="1">
    <source>
        <dbReference type="EMBL" id="MDR7303511.1"/>
    </source>
</evidence>
<dbReference type="GO" id="GO:0003677">
    <property type="term" value="F:DNA binding"/>
    <property type="evidence" value="ECO:0007669"/>
    <property type="project" value="InterPro"/>
</dbReference>
<dbReference type="EMBL" id="JAVDXW010000001">
    <property type="protein sequence ID" value="MDR7303511.1"/>
    <property type="molecule type" value="Genomic_DNA"/>
</dbReference>
<proteinExistence type="predicted"/>
<dbReference type="Proteomes" id="UP001180845">
    <property type="component" value="Unassembled WGS sequence"/>
</dbReference>
<sequence length="171" mass="20040">MFAQESGLTPDAIDNLRRKGFTQRQIAAMYGVSDSAVSAMKRRYAKEISYRTKREIANELFPFRYIQTRFTEAGIYHRLRDHGHYMVGGEDELSYERLKNLGGFYDRLKEYDLVVEYDPSIKPNISAKYGGFAYRDREPSDGDLIIRMNKHTDITDKNRNIWTLPNKRPLE</sequence>
<comment type="caution">
    <text evidence="1">The sequence shown here is derived from an EMBL/GenBank/DDBJ whole genome shotgun (WGS) entry which is preliminary data.</text>
</comment>
<evidence type="ECO:0000313" key="2">
    <source>
        <dbReference type="Proteomes" id="UP001180845"/>
    </source>
</evidence>
<dbReference type="InterPro" id="IPR010982">
    <property type="entry name" value="Lambda_DNA-bd_dom_sf"/>
</dbReference>
<dbReference type="AlphaFoldDB" id="A0AAE3ZGK4"/>
<dbReference type="SUPFAM" id="SSF47413">
    <property type="entry name" value="lambda repressor-like DNA-binding domains"/>
    <property type="match status" value="1"/>
</dbReference>
<organism evidence="1 2">
    <name type="scientific">Haloactinomyces albus</name>
    <dbReference type="NCBI Taxonomy" id="1352928"/>
    <lineage>
        <taxon>Bacteria</taxon>
        <taxon>Bacillati</taxon>
        <taxon>Actinomycetota</taxon>
        <taxon>Actinomycetes</taxon>
        <taxon>Actinopolysporales</taxon>
        <taxon>Actinopolysporaceae</taxon>
        <taxon>Haloactinomyces</taxon>
    </lineage>
</organism>
<reference evidence="1" key="1">
    <citation type="submission" date="2023-07" db="EMBL/GenBank/DDBJ databases">
        <title>Sequencing the genomes of 1000 actinobacteria strains.</title>
        <authorList>
            <person name="Klenk H.-P."/>
        </authorList>
    </citation>
    <scope>NUCLEOTIDE SEQUENCE</scope>
    <source>
        <strain evidence="1">DSM 45977</strain>
    </source>
</reference>
<gene>
    <name evidence="1" type="ORF">JOF55_003692</name>
</gene>